<protein>
    <submittedName>
        <fullName evidence="1">Uncharacterized protein</fullName>
    </submittedName>
</protein>
<dbReference type="EMBL" id="JAVRHP010000083">
    <property type="protein sequence ID" value="MDT0651133.1"/>
    <property type="molecule type" value="Genomic_DNA"/>
</dbReference>
<name>A0ABU3CY11_9FLAO</name>
<comment type="caution">
    <text evidence="1">The sequence shown here is derived from an EMBL/GenBank/DDBJ whole genome shotgun (WGS) entry which is preliminary data.</text>
</comment>
<dbReference type="RefSeq" id="WP_311485273.1">
    <property type="nucleotide sequence ID" value="NZ_JAVRHP010000083.1"/>
</dbReference>
<keyword evidence="2" id="KW-1185">Reference proteome</keyword>
<evidence type="ECO:0000313" key="1">
    <source>
        <dbReference type="EMBL" id="MDT0651133.1"/>
    </source>
</evidence>
<reference evidence="1 2" key="1">
    <citation type="submission" date="2023-09" db="EMBL/GenBank/DDBJ databases">
        <authorList>
            <person name="Rey-Velasco X."/>
        </authorList>
    </citation>
    <scope>NUCLEOTIDE SEQUENCE [LARGE SCALE GENOMIC DNA]</scope>
    <source>
        <strain evidence="1 2">F297</strain>
    </source>
</reference>
<organism evidence="1 2">
    <name type="scientific">Autumnicola edwardsiae</name>
    <dbReference type="NCBI Taxonomy" id="3075594"/>
    <lineage>
        <taxon>Bacteria</taxon>
        <taxon>Pseudomonadati</taxon>
        <taxon>Bacteroidota</taxon>
        <taxon>Flavobacteriia</taxon>
        <taxon>Flavobacteriales</taxon>
        <taxon>Flavobacteriaceae</taxon>
        <taxon>Autumnicola</taxon>
    </lineage>
</organism>
<proteinExistence type="predicted"/>
<gene>
    <name evidence="1" type="ORF">RM529_13325</name>
</gene>
<evidence type="ECO:0000313" key="2">
    <source>
        <dbReference type="Proteomes" id="UP001248819"/>
    </source>
</evidence>
<sequence>MKVVNLKGVATVMSSEIFQIPGTSPGWVTSGLTGTGKKLK</sequence>
<dbReference type="Proteomes" id="UP001248819">
    <property type="component" value="Unassembled WGS sequence"/>
</dbReference>
<accession>A0ABU3CY11</accession>